<dbReference type="RefSeq" id="WP_124948289.1">
    <property type="nucleotide sequence ID" value="NZ_BHVT01000081.1"/>
</dbReference>
<dbReference type="Proteomes" id="UP000295367">
    <property type="component" value="Unassembled WGS sequence"/>
</dbReference>
<dbReference type="InterPro" id="IPR018765">
    <property type="entry name" value="DUF2341"/>
</dbReference>
<dbReference type="Pfam" id="PF01618">
    <property type="entry name" value="MotA_ExbB"/>
    <property type="match status" value="1"/>
</dbReference>
<evidence type="ECO:0000256" key="6">
    <source>
        <dbReference type="RuleBase" id="RU004057"/>
    </source>
</evidence>
<keyword evidence="2" id="KW-1003">Cell membrane</keyword>
<keyword evidence="6" id="KW-0653">Protein transport</keyword>
<dbReference type="PANTHER" id="PTHR30625:SF3">
    <property type="entry name" value="TOL-PAL SYSTEM PROTEIN TOLQ"/>
    <property type="match status" value="1"/>
</dbReference>
<dbReference type="AlphaFoldDB" id="A0A4R3YF46"/>
<evidence type="ECO:0000259" key="10">
    <source>
        <dbReference type="Pfam" id="PF10102"/>
    </source>
</evidence>
<keyword evidence="8" id="KW-0732">Signal</keyword>
<evidence type="ECO:0000313" key="11">
    <source>
        <dbReference type="EMBL" id="TCV89524.1"/>
    </source>
</evidence>
<feature type="transmembrane region" description="Helical" evidence="7">
    <location>
        <begin position="518"/>
        <end position="551"/>
    </location>
</feature>
<feature type="domain" description="MotA/TolQ/ExbB proton channel" evidence="9">
    <location>
        <begin position="494"/>
        <end position="597"/>
    </location>
</feature>
<comment type="caution">
    <text evidence="11">The sequence shown here is derived from an EMBL/GenBank/DDBJ whole genome shotgun (WGS) entry which is preliminary data.</text>
</comment>
<organism evidence="11 12">
    <name type="scientific">Sulfurirhabdus autotrophica</name>
    <dbReference type="NCBI Taxonomy" id="1706046"/>
    <lineage>
        <taxon>Bacteria</taxon>
        <taxon>Pseudomonadati</taxon>
        <taxon>Pseudomonadota</taxon>
        <taxon>Betaproteobacteria</taxon>
        <taxon>Nitrosomonadales</taxon>
        <taxon>Sulfuricellaceae</taxon>
        <taxon>Sulfurirhabdus</taxon>
    </lineage>
</organism>
<evidence type="ECO:0000259" key="9">
    <source>
        <dbReference type="Pfam" id="PF01618"/>
    </source>
</evidence>
<evidence type="ECO:0000256" key="3">
    <source>
        <dbReference type="ARBA" id="ARBA00022692"/>
    </source>
</evidence>
<dbReference type="GO" id="GO:0017038">
    <property type="term" value="P:protein import"/>
    <property type="evidence" value="ECO:0007669"/>
    <property type="project" value="TreeGrafter"/>
</dbReference>
<evidence type="ECO:0000313" key="12">
    <source>
        <dbReference type="Proteomes" id="UP000295367"/>
    </source>
</evidence>
<evidence type="ECO:0000256" key="2">
    <source>
        <dbReference type="ARBA" id="ARBA00022475"/>
    </source>
</evidence>
<accession>A0A4R3YF46</accession>
<feature type="transmembrane region" description="Helical" evidence="7">
    <location>
        <begin position="557"/>
        <end position="581"/>
    </location>
</feature>
<feature type="chain" id="PRO_5020504496" evidence="8">
    <location>
        <begin position="28"/>
        <end position="614"/>
    </location>
</feature>
<feature type="domain" description="DUF2341" evidence="10">
    <location>
        <begin position="76"/>
        <end position="156"/>
    </location>
</feature>
<dbReference type="InterPro" id="IPR050790">
    <property type="entry name" value="ExbB/TolQ_transport"/>
</dbReference>
<comment type="similarity">
    <text evidence="6">Belongs to the exbB/tolQ family.</text>
</comment>
<dbReference type="PANTHER" id="PTHR30625">
    <property type="entry name" value="PROTEIN TOLQ"/>
    <property type="match status" value="1"/>
</dbReference>
<dbReference type="OrthoDB" id="175881at2"/>
<dbReference type="GO" id="GO:0005886">
    <property type="term" value="C:plasma membrane"/>
    <property type="evidence" value="ECO:0007669"/>
    <property type="project" value="UniProtKB-SubCell"/>
</dbReference>
<proteinExistence type="inferred from homology"/>
<evidence type="ECO:0000256" key="8">
    <source>
        <dbReference type="SAM" id="SignalP"/>
    </source>
</evidence>
<feature type="transmembrane region" description="Helical" evidence="7">
    <location>
        <begin position="388"/>
        <end position="407"/>
    </location>
</feature>
<dbReference type="InterPro" id="IPR002898">
    <property type="entry name" value="MotA_ExbB_proton_chnl"/>
</dbReference>
<dbReference type="InterPro" id="IPR013320">
    <property type="entry name" value="ConA-like_dom_sf"/>
</dbReference>
<keyword evidence="3 7" id="KW-0812">Transmembrane</keyword>
<reference evidence="11 12" key="1">
    <citation type="submission" date="2019-03" db="EMBL/GenBank/DDBJ databases">
        <title>Genomic Encyclopedia of Type Strains, Phase IV (KMG-IV): sequencing the most valuable type-strain genomes for metagenomic binning, comparative biology and taxonomic classification.</title>
        <authorList>
            <person name="Goeker M."/>
        </authorList>
    </citation>
    <scope>NUCLEOTIDE SEQUENCE [LARGE SCALE GENOMIC DNA]</scope>
    <source>
        <strain evidence="11 12">DSM 100309</strain>
    </source>
</reference>
<dbReference type="Pfam" id="PF10102">
    <property type="entry name" value="DUF2341"/>
    <property type="match status" value="1"/>
</dbReference>
<keyword evidence="5 7" id="KW-0472">Membrane</keyword>
<dbReference type="EMBL" id="SMCO01000002">
    <property type="protein sequence ID" value="TCV89524.1"/>
    <property type="molecule type" value="Genomic_DNA"/>
</dbReference>
<keyword evidence="6" id="KW-0813">Transport</keyword>
<gene>
    <name evidence="11" type="ORF">EDC63_10241</name>
</gene>
<evidence type="ECO:0000256" key="4">
    <source>
        <dbReference type="ARBA" id="ARBA00022989"/>
    </source>
</evidence>
<evidence type="ECO:0000256" key="5">
    <source>
        <dbReference type="ARBA" id="ARBA00023136"/>
    </source>
</evidence>
<dbReference type="Pfam" id="PF13385">
    <property type="entry name" value="Laminin_G_3"/>
    <property type="match status" value="1"/>
</dbReference>
<evidence type="ECO:0000256" key="7">
    <source>
        <dbReference type="SAM" id="Phobius"/>
    </source>
</evidence>
<keyword evidence="12" id="KW-1185">Reference proteome</keyword>
<feature type="signal peptide" evidence="8">
    <location>
        <begin position="1"/>
        <end position="27"/>
    </location>
</feature>
<name>A0A4R3YF46_9PROT</name>
<keyword evidence="4 7" id="KW-1133">Transmembrane helix</keyword>
<protein>
    <submittedName>
        <fullName evidence="11">Outer membrane transport energization protein ExbB</fullName>
    </submittedName>
</protein>
<dbReference type="SUPFAM" id="SSF49899">
    <property type="entry name" value="Concanavalin A-like lectins/glucanases"/>
    <property type="match status" value="1"/>
</dbReference>
<comment type="subcellular location">
    <subcellularLocation>
        <location evidence="1">Cell membrane</location>
        <topology evidence="1">Multi-pass membrane protein</topology>
    </subcellularLocation>
    <subcellularLocation>
        <location evidence="6">Membrane</location>
        <topology evidence="6">Multi-pass membrane protein</topology>
    </subcellularLocation>
</comment>
<dbReference type="Gene3D" id="2.60.120.200">
    <property type="match status" value="1"/>
</dbReference>
<sequence>MKLNILIKKRIISCLAIALLLPTLAQAKWSNDWASRTQVKLDTTQTGADIKQSLDQVPVLVRLHTGNFPFANAKVDGSDIRFVAGDDKTPLKFHIEKFDPLNELALIWVNLPKVAGASKADSFWMYYGNEKATVSDDKGIYDVNQLAVLHFEDKNGFKDATAYGNPITSQGVTMQSGSVIGSSASFNGKSKIVITGTPANSISADKGFTFMTWVKVNAPKEVGSKAGVKEEAAKDEVLFSRQGSAGGIEIGMDASGLYVSLKSAKPVEVKSNVLIAPGVWHHIAVTVSNAVTIYVDGKQVASEPAAMVALDGDMVMGATASGEHFFQGELDEVQILNGARSAEWIKAEALSQGQDAKMISFAEGEEEGAETESASYFGTILHSVTLDGWVVIGILMVMAVISWIVMIGKGMIINRMSADNAKFTDSFKKLARDPGALDVDESNKSEFSHSLFGSHGDFKNSPIFRIYHVGVQEIKNRFGSTDPAKLHGETLSPQAIDAIRASLDATLIRENQRLNSKMVLLTIAISGGPFLGLLGTVVGVMITFAAIAASGDVNVNAIAPGIAAALVATVAGLGVAIPALFGYNYLGSQIKDITADMHVFVDEFISKVAEHYHA</sequence>
<evidence type="ECO:0000256" key="1">
    <source>
        <dbReference type="ARBA" id="ARBA00004651"/>
    </source>
</evidence>